<keyword evidence="2" id="KW-0677">Repeat</keyword>
<dbReference type="GO" id="GO:0005737">
    <property type="term" value="C:cytoplasm"/>
    <property type="evidence" value="ECO:0007669"/>
    <property type="project" value="UniProtKB-ARBA"/>
</dbReference>
<name>A0A9D3WMI4_9ROSI</name>
<dbReference type="GO" id="GO:0008270">
    <property type="term" value="F:zinc ion binding"/>
    <property type="evidence" value="ECO:0007669"/>
    <property type="project" value="InterPro"/>
</dbReference>
<comment type="caution">
    <text evidence="6">The sequence shown here is derived from an EMBL/GenBank/DDBJ whole genome shotgun (WGS) entry which is preliminary data.</text>
</comment>
<dbReference type="InterPro" id="IPR011990">
    <property type="entry name" value="TPR-like_helical_dom_sf"/>
</dbReference>
<dbReference type="OrthoDB" id="185373at2759"/>
<dbReference type="AlphaFoldDB" id="A0A9D3WMI4"/>
<evidence type="ECO:0000313" key="7">
    <source>
        <dbReference type="Proteomes" id="UP000828251"/>
    </source>
</evidence>
<dbReference type="Pfam" id="PF01535">
    <property type="entry name" value="PPR"/>
    <property type="match status" value="3"/>
</dbReference>
<dbReference type="PROSITE" id="PS51375">
    <property type="entry name" value="PPR"/>
    <property type="match status" value="3"/>
</dbReference>
<evidence type="ECO:0000256" key="2">
    <source>
        <dbReference type="ARBA" id="ARBA00022737"/>
    </source>
</evidence>
<dbReference type="Gene3D" id="1.25.40.10">
    <property type="entry name" value="Tetratricopeptide repeat domain"/>
    <property type="match status" value="2"/>
</dbReference>
<dbReference type="InterPro" id="IPR002885">
    <property type="entry name" value="PPR_rpt"/>
</dbReference>
<feature type="repeat" description="PPR" evidence="4">
    <location>
        <begin position="172"/>
        <end position="206"/>
    </location>
</feature>
<dbReference type="NCBIfam" id="TIGR00756">
    <property type="entry name" value="PPR"/>
    <property type="match status" value="3"/>
</dbReference>
<feature type="repeat" description="PPR" evidence="4">
    <location>
        <begin position="137"/>
        <end position="171"/>
    </location>
</feature>
<sequence length="371" mass="41951">MPMRDLVSWTAMITAYEQAEQPDKALLLFQHMQLHGVLSDSVTIVSVASPVGQLGLIKRTKIVHSYAICNGYLKYLSVGNGIIAMLSTFRKEIPRFCYKRIKIDANLCNVLMDMYVKCRDLDTATRLFNDIPPTERNITSWNVLISGYGMHGYGKEALNLFSQMQQTGIKPDHITFTSLLSACGHAGLIDEGRKCFAEMKKHSVSPRVKHYACMVDMLGRAGLLNQAFDMVQQMPIPKNDGVWGALRLACRIHGDTELTELAARNLKVESLAAEIKMVGYVPNLSCVLHDVDDEDKEHILNYHSEKLAMAFGIMKIDPEMSVQVTNHLRICNDCYSAFKFVSYVYGRKVVVRDAYRFHHFQDGTCSCNDYW</sequence>
<evidence type="ECO:0000256" key="1">
    <source>
        <dbReference type="ARBA" id="ARBA00006643"/>
    </source>
</evidence>
<dbReference type="Pfam" id="PF13041">
    <property type="entry name" value="PPR_2"/>
    <property type="match status" value="1"/>
</dbReference>
<dbReference type="EMBL" id="JAIQCV010000001">
    <property type="protein sequence ID" value="KAH1131441.1"/>
    <property type="molecule type" value="Genomic_DNA"/>
</dbReference>
<dbReference type="Pfam" id="PF14432">
    <property type="entry name" value="DYW_deaminase"/>
    <property type="match status" value="1"/>
</dbReference>
<dbReference type="PANTHER" id="PTHR47926:SF500">
    <property type="entry name" value="REPEAT-CONTAINING PROTEIN, PUTATIVE-RELATED"/>
    <property type="match status" value="1"/>
</dbReference>
<dbReference type="InterPro" id="IPR046960">
    <property type="entry name" value="PPR_At4g14850-like_plant"/>
</dbReference>
<reference evidence="6 7" key="1">
    <citation type="journal article" date="2021" name="Plant Biotechnol. J.">
        <title>Multi-omics assisted identification of the key and species-specific regulatory components of drought-tolerant mechanisms in Gossypium stocksii.</title>
        <authorList>
            <person name="Yu D."/>
            <person name="Ke L."/>
            <person name="Zhang D."/>
            <person name="Wu Y."/>
            <person name="Sun Y."/>
            <person name="Mei J."/>
            <person name="Sun J."/>
            <person name="Sun Y."/>
        </authorList>
    </citation>
    <scope>NUCLEOTIDE SEQUENCE [LARGE SCALE GENOMIC DNA]</scope>
    <source>
        <strain evidence="7">cv. E1</strain>
        <tissue evidence="6">Leaf</tissue>
    </source>
</reference>
<feature type="domain" description="DYW" evidence="5">
    <location>
        <begin position="279"/>
        <end position="371"/>
    </location>
</feature>
<dbReference type="Proteomes" id="UP000828251">
    <property type="component" value="Unassembled WGS sequence"/>
</dbReference>
<comment type="similarity">
    <text evidence="1">Belongs to the PPR family. PCMP-H subfamily.</text>
</comment>
<dbReference type="GO" id="GO:0003723">
    <property type="term" value="F:RNA binding"/>
    <property type="evidence" value="ECO:0007669"/>
    <property type="project" value="InterPro"/>
</dbReference>
<proteinExistence type="inferred from homology"/>
<dbReference type="FunFam" id="1.25.40.10:FF:000277">
    <property type="entry name" value="Pentatricopeptide repeat-containing protein, mitochondrial"/>
    <property type="match status" value="1"/>
</dbReference>
<evidence type="ECO:0000256" key="3">
    <source>
        <dbReference type="ARBA" id="ARBA00061659"/>
    </source>
</evidence>
<keyword evidence="7" id="KW-1185">Reference proteome</keyword>
<feature type="repeat" description="PPR" evidence="4">
    <location>
        <begin position="5"/>
        <end position="39"/>
    </location>
</feature>
<evidence type="ECO:0000259" key="5">
    <source>
        <dbReference type="Pfam" id="PF14432"/>
    </source>
</evidence>
<organism evidence="6 7">
    <name type="scientific">Gossypium stocksii</name>
    <dbReference type="NCBI Taxonomy" id="47602"/>
    <lineage>
        <taxon>Eukaryota</taxon>
        <taxon>Viridiplantae</taxon>
        <taxon>Streptophyta</taxon>
        <taxon>Embryophyta</taxon>
        <taxon>Tracheophyta</taxon>
        <taxon>Spermatophyta</taxon>
        <taxon>Magnoliopsida</taxon>
        <taxon>eudicotyledons</taxon>
        <taxon>Gunneridae</taxon>
        <taxon>Pentapetalae</taxon>
        <taxon>rosids</taxon>
        <taxon>malvids</taxon>
        <taxon>Malvales</taxon>
        <taxon>Malvaceae</taxon>
        <taxon>Malvoideae</taxon>
        <taxon>Gossypium</taxon>
    </lineage>
</organism>
<dbReference type="InterPro" id="IPR032867">
    <property type="entry name" value="DYW_dom"/>
</dbReference>
<gene>
    <name evidence="6" type="ORF">J1N35_002819</name>
</gene>
<accession>A0A9D3WMI4</accession>
<comment type="similarity">
    <text evidence="3">Belongs to the PPR family. PCMP-E subfamily.</text>
</comment>
<dbReference type="GO" id="GO:0016556">
    <property type="term" value="P:mRNA modification"/>
    <property type="evidence" value="ECO:0007669"/>
    <property type="project" value="UniProtKB-ARBA"/>
</dbReference>
<protein>
    <recommendedName>
        <fullName evidence="5">DYW domain-containing protein</fullName>
    </recommendedName>
</protein>
<dbReference type="PANTHER" id="PTHR47926">
    <property type="entry name" value="PENTATRICOPEPTIDE REPEAT-CONTAINING PROTEIN"/>
    <property type="match status" value="1"/>
</dbReference>
<evidence type="ECO:0000313" key="6">
    <source>
        <dbReference type="EMBL" id="KAH1131441.1"/>
    </source>
</evidence>
<evidence type="ECO:0000256" key="4">
    <source>
        <dbReference type="PROSITE-ProRule" id="PRU00708"/>
    </source>
</evidence>